<evidence type="ECO:0000259" key="2">
    <source>
        <dbReference type="Pfam" id="PF00535"/>
    </source>
</evidence>
<sequence>MLGSAGNKKLGVCIPAYQRPEQLERCLLSVIESARPFNVPIFIADDAPNSPNRLVVTRLQQRYPLLFYSPNLSRLGLDRNILHAANLCPCEYVWLLGEDDRMEPTGIANVLDVLSKATNLPFLVVNYRYVDPTVETVLCEKVLPLERDTAMEAPTFFRQYGWTIGFIGSCVLRTEPFRKVDPERYIGTYYAHVGVIMEMLVGKTLFVLAEPVVRNRVGSAEVFSWSDRYWEVFRGWNELTDRLKPLYGPEVCRDACTSFCKAMGIGTLRFLCARRAERLYNIKYFIKEPLIRSHWKGLKRVAAFSIALTPPLIFCFGRYLWNRRRKRHGRPIQDVNLSPQRISAPYEEGHS</sequence>
<dbReference type="PATRIC" id="fig|1303518.3.peg.1725"/>
<dbReference type="Gene3D" id="3.90.550.10">
    <property type="entry name" value="Spore Coat Polysaccharide Biosynthesis Protein SpsA, Chain A"/>
    <property type="match status" value="1"/>
</dbReference>
<dbReference type="RefSeq" id="WP_016483022.1">
    <property type="nucleotide sequence ID" value="NC_021487.1"/>
</dbReference>
<protein>
    <submittedName>
        <fullName evidence="3">Glycosyltransferases involved in cell wall biogenesis</fullName>
    </submittedName>
</protein>
<evidence type="ECO:0000256" key="1">
    <source>
        <dbReference type="SAM" id="Phobius"/>
    </source>
</evidence>
<dbReference type="InParanoid" id="S0EUX5"/>
<dbReference type="Proteomes" id="UP000014227">
    <property type="component" value="Chromosome I"/>
</dbReference>
<dbReference type="EMBL" id="HF951689">
    <property type="protein sequence ID" value="CCW35490.1"/>
    <property type="molecule type" value="Genomic_DNA"/>
</dbReference>
<name>S0EUX5_CHTCT</name>
<dbReference type="GO" id="GO:0016740">
    <property type="term" value="F:transferase activity"/>
    <property type="evidence" value="ECO:0007669"/>
    <property type="project" value="UniProtKB-KW"/>
</dbReference>
<dbReference type="HOGENOM" id="CLU_789157_0_0_0"/>
<keyword evidence="1" id="KW-0812">Transmembrane</keyword>
<evidence type="ECO:0000313" key="4">
    <source>
        <dbReference type="Proteomes" id="UP000014227"/>
    </source>
</evidence>
<organism evidence="3 4">
    <name type="scientific">Chthonomonas calidirosea (strain DSM 23976 / ICMP 18418 / T49)</name>
    <dbReference type="NCBI Taxonomy" id="1303518"/>
    <lineage>
        <taxon>Bacteria</taxon>
        <taxon>Bacillati</taxon>
        <taxon>Armatimonadota</taxon>
        <taxon>Chthonomonadia</taxon>
        <taxon>Chthonomonadales</taxon>
        <taxon>Chthonomonadaceae</taxon>
        <taxon>Chthonomonas</taxon>
    </lineage>
</organism>
<gene>
    <name evidence="3" type="ORF">CCALI_01676</name>
</gene>
<dbReference type="AlphaFoldDB" id="S0EUX5"/>
<dbReference type="Pfam" id="PF00535">
    <property type="entry name" value="Glycos_transf_2"/>
    <property type="match status" value="1"/>
</dbReference>
<evidence type="ECO:0000313" key="3">
    <source>
        <dbReference type="EMBL" id="CCW35490.1"/>
    </source>
</evidence>
<dbReference type="CDD" id="cd00761">
    <property type="entry name" value="Glyco_tranf_GTA_type"/>
    <property type="match status" value="1"/>
</dbReference>
<dbReference type="KEGG" id="ccz:CCALI_01676"/>
<keyword evidence="4" id="KW-1185">Reference proteome</keyword>
<dbReference type="eggNOG" id="COG0463">
    <property type="taxonomic scope" value="Bacteria"/>
</dbReference>
<keyword evidence="3" id="KW-0808">Transferase</keyword>
<keyword evidence="1" id="KW-0472">Membrane</keyword>
<proteinExistence type="predicted"/>
<feature type="transmembrane region" description="Helical" evidence="1">
    <location>
        <begin position="301"/>
        <end position="321"/>
    </location>
</feature>
<keyword evidence="1" id="KW-1133">Transmembrane helix</keyword>
<dbReference type="STRING" id="454171.CP488_02417"/>
<accession>S0EUX5</accession>
<reference evidence="4" key="1">
    <citation type="submission" date="2013-03" db="EMBL/GenBank/DDBJ databases">
        <title>Genome sequence of Chthonomonas calidirosea, the first sequenced genome from the Armatimonadetes phylum (formally candidate division OP10).</title>
        <authorList>
            <person name="Lee K.C.Y."/>
            <person name="Morgan X.C."/>
            <person name="Dunfield P.F."/>
            <person name="Tamas I."/>
            <person name="Houghton K.M."/>
            <person name="Vyssotski M."/>
            <person name="Ryan J.L.J."/>
            <person name="Lagutin K."/>
            <person name="McDonald I.R."/>
            <person name="Stott M.B."/>
        </authorList>
    </citation>
    <scope>NUCLEOTIDE SEQUENCE [LARGE SCALE GENOMIC DNA]</scope>
    <source>
        <strain evidence="4">DSM 23976 / ICMP 18418 / T49</strain>
    </source>
</reference>
<dbReference type="OrthoDB" id="9816564at2"/>
<feature type="domain" description="Glycosyltransferase 2-like" evidence="2">
    <location>
        <begin position="12"/>
        <end position="177"/>
    </location>
</feature>
<dbReference type="InterPro" id="IPR001173">
    <property type="entry name" value="Glyco_trans_2-like"/>
</dbReference>
<dbReference type="SUPFAM" id="SSF53448">
    <property type="entry name" value="Nucleotide-diphospho-sugar transferases"/>
    <property type="match status" value="1"/>
</dbReference>
<dbReference type="InterPro" id="IPR029044">
    <property type="entry name" value="Nucleotide-diphossugar_trans"/>
</dbReference>